<comment type="function">
    <text evidence="1">Essential component of the TIM23 complex, a complex that mediates the translocation of transit peptide-containing proteins across the mitochondrial inner membrane.</text>
</comment>
<keyword evidence="1" id="KW-0496">Mitochondrion</keyword>
<keyword evidence="1" id="KW-0813">Transport</keyword>
<feature type="domain" description="FCP1 homology" evidence="3">
    <location>
        <begin position="125"/>
        <end position="270"/>
    </location>
</feature>
<dbReference type="EMBL" id="JBBJCI010000423">
    <property type="protein sequence ID" value="KAK7230779.1"/>
    <property type="molecule type" value="Genomic_DNA"/>
</dbReference>
<dbReference type="InterPro" id="IPR023214">
    <property type="entry name" value="HAD_sf"/>
</dbReference>
<evidence type="ECO:0000259" key="3">
    <source>
        <dbReference type="PROSITE" id="PS50969"/>
    </source>
</evidence>
<keyword evidence="1" id="KW-0653">Protein transport</keyword>
<gene>
    <name evidence="4" type="primary">TIMM50</name>
    <name evidence="4" type="ORF">SO694_00075013</name>
</gene>
<protein>
    <recommendedName>
        <fullName evidence="1">Mitochondrial import inner membrane translocase subunit TIM50</fullName>
    </recommendedName>
</protein>
<keyword evidence="1" id="KW-0809">Transit peptide</keyword>
<name>A0ABR1FH88_AURAN</name>
<feature type="region of interest" description="Disordered" evidence="2">
    <location>
        <begin position="1"/>
        <end position="25"/>
    </location>
</feature>
<comment type="subcellular location">
    <subcellularLocation>
        <location evidence="1">Mitochondrion inner membrane</location>
        <topology evidence="1">Single-pass membrane protein</topology>
    </subcellularLocation>
</comment>
<reference evidence="4 5" key="1">
    <citation type="submission" date="2024-03" db="EMBL/GenBank/DDBJ databases">
        <title>Aureococcus anophagefferens CCMP1851 and Kratosvirus quantuckense: Draft genome of a second virus-susceptible host strain in the model system.</title>
        <authorList>
            <person name="Chase E."/>
            <person name="Truchon A.R."/>
            <person name="Schepens W."/>
            <person name="Wilhelm S.W."/>
        </authorList>
    </citation>
    <scope>NUCLEOTIDE SEQUENCE [LARGE SCALE GENOMIC DNA]</scope>
    <source>
        <strain evidence="4 5">CCMP1851</strain>
    </source>
</reference>
<dbReference type="Proteomes" id="UP001363151">
    <property type="component" value="Unassembled WGS sequence"/>
</dbReference>
<dbReference type="PANTHER" id="PTHR12210">
    <property type="entry name" value="DULLARD PROTEIN PHOSPHATASE"/>
    <property type="match status" value="1"/>
</dbReference>
<dbReference type="PROSITE" id="PS50969">
    <property type="entry name" value="FCP1"/>
    <property type="match status" value="1"/>
</dbReference>
<dbReference type="InterPro" id="IPR050365">
    <property type="entry name" value="TIM50"/>
</dbReference>
<feature type="compositionally biased region" description="Low complexity" evidence="2">
    <location>
        <begin position="1"/>
        <end position="16"/>
    </location>
</feature>
<dbReference type="Pfam" id="PF03031">
    <property type="entry name" value="NIF"/>
    <property type="match status" value="1"/>
</dbReference>
<dbReference type="SUPFAM" id="SSF56784">
    <property type="entry name" value="HAD-like"/>
    <property type="match status" value="1"/>
</dbReference>
<dbReference type="Gene3D" id="3.40.50.1000">
    <property type="entry name" value="HAD superfamily/HAD-like"/>
    <property type="match status" value="1"/>
</dbReference>
<dbReference type="InterPro" id="IPR036412">
    <property type="entry name" value="HAD-like_sf"/>
</dbReference>
<keyword evidence="1" id="KW-0811">Translocation</keyword>
<dbReference type="InterPro" id="IPR004274">
    <property type="entry name" value="FCP1_dom"/>
</dbReference>
<evidence type="ECO:0000313" key="4">
    <source>
        <dbReference type="EMBL" id="KAK7230779.1"/>
    </source>
</evidence>
<sequence length="407" mass="44386">MMFARAAARRLPPTARRFSEAPQKLDRAARRAARLEAGGQATGEETGTTAALWASVAASTAVISGGIYSLMADPEESALAKAAQSSALGGWVVANVSEASKPFVQPSREKLLPDWPPDYLNISPDVPCPHTLVLDLDDTLVRATWDRRYGWRHAKRPGAEQFLREMAKYYEIVIFTTNIAGVADPVVHALDKDGCAMHRLYRDATMFVRGTHCKDLSKLNRDVRKIVVVDKDRAAVQLQPGNAIIVKPYTDATDRLDTELEDLTPFLAALVNENVRDVPAALAKFSSNDATVVAAEYGDMLKEAKNKTDAVRKIGLGGFVRGRARQPEPDLALEPAGTMLSAAGLSAKDIAGDAPEATPKKGGIFGWWDRKNKEAEEDQKKKMEAWQKVLQKKEAQKRLAAEARAAA</sequence>
<dbReference type="SMART" id="SM00577">
    <property type="entry name" value="CPDc"/>
    <property type="match status" value="1"/>
</dbReference>
<keyword evidence="5" id="KW-1185">Reference proteome</keyword>
<dbReference type="CDD" id="cd07521">
    <property type="entry name" value="HAD_FCP1-like"/>
    <property type="match status" value="1"/>
</dbReference>
<proteinExistence type="inferred from homology"/>
<evidence type="ECO:0000313" key="5">
    <source>
        <dbReference type="Proteomes" id="UP001363151"/>
    </source>
</evidence>
<organism evidence="4 5">
    <name type="scientific">Aureococcus anophagefferens</name>
    <name type="common">Harmful bloom alga</name>
    <dbReference type="NCBI Taxonomy" id="44056"/>
    <lineage>
        <taxon>Eukaryota</taxon>
        <taxon>Sar</taxon>
        <taxon>Stramenopiles</taxon>
        <taxon>Ochrophyta</taxon>
        <taxon>Pelagophyceae</taxon>
        <taxon>Pelagomonadales</taxon>
        <taxon>Pelagomonadaceae</taxon>
        <taxon>Aureococcus</taxon>
    </lineage>
</organism>
<accession>A0ABR1FH88</accession>
<evidence type="ECO:0000256" key="2">
    <source>
        <dbReference type="SAM" id="MobiDB-lite"/>
    </source>
</evidence>
<evidence type="ECO:0000256" key="1">
    <source>
        <dbReference type="RuleBase" id="RU365079"/>
    </source>
</evidence>
<comment type="subunit">
    <text evidence="1">Component of the TIM23 complex.</text>
</comment>
<comment type="similarity">
    <text evidence="1">Belongs to the TIM50 family.</text>
</comment>
<comment type="caution">
    <text evidence="4">The sequence shown here is derived from an EMBL/GenBank/DDBJ whole genome shotgun (WGS) entry which is preliminary data.</text>
</comment>